<gene>
    <name evidence="11" type="ORF">SI8410_02002482</name>
</gene>
<feature type="transmembrane region" description="Helical" evidence="9">
    <location>
        <begin position="6"/>
        <end position="29"/>
    </location>
</feature>
<organism evidence="11 12">
    <name type="scientific">Spirodela intermedia</name>
    <name type="common">Intermediate duckweed</name>
    <dbReference type="NCBI Taxonomy" id="51605"/>
    <lineage>
        <taxon>Eukaryota</taxon>
        <taxon>Viridiplantae</taxon>
        <taxon>Streptophyta</taxon>
        <taxon>Embryophyta</taxon>
        <taxon>Tracheophyta</taxon>
        <taxon>Spermatophyta</taxon>
        <taxon>Magnoliopsida</taxon>
        <taxon>Liliopsida</taxon>
        <taxon>Araceae</taxon>
        <taxon>Lemnoideae</taxon>
        <taxon>Spirodela</taxon>
    </lineage>
</organism>
<dbReference type="OrthoDB" id="1077582at2759"/>
<evidence type="ECO:0000313" key="11">
    <source>
        <dbReference type="EMBL" id="CAA7391110.1"/>
    </source>
</evidence>
<keyword evidence="7 9" id="KW-0472">Membrane</keyword>
<feature type="domain" description="Wax synthase" evidence="10">
    <location>
        <begin position="190"/>
        <end position="267"/>
    </location>
</feature>
<evidence type="ECO:0000256" key="2">
    <source>
        <dbReference type="ARBA" id="ARBA00005179"/>
    </source>
</evidence>
<dbReference type="GO" id="GO:0008374">
    <property type="term" value="F:O-acyltransferase activity"/>
    <property type="evidence" value="ECO:0007669"/>
    <property type="project" value="InterPro"/>
</dbReference>
<keyword evidence="6 9" id="KW-1133">Transmembrane helix</keyword>
<comment type="subcellular location">
    <subcellularLocation>
        <location evidence="1">Membrane</location>
        <topology evidence="1">Multi-pass membrane protein</topology>
    </subcellularLocation>
</comment>
<dbReference type="GO" id="GO:0006629">
    <property type="term" value="P:lipid metabolic process"/>
    <property type="evidence" value="ECO:0007669"/>
    <property type="project" value="InterPro"/>
</dbReference>
<dbReference type="PANTHER" id="PTHR31595">
    <property type="entry name" value="LONG-CHAIN-ALCOHOL O-FATTY-ACYLTRANSFERASE 3-RELATED"/>
    <property type="match status" value="1"/>
</dbReference>
<protein>
    <recommendedName>
        <fullName evidence="10">Wax synthase domain-containing protein</fullName>
    </recommendedName>
</protein>
<feature type="transmembrane region" description="Helical" evidence="9">
    <location>
        <begin position="156"/>
        <end position="182"/>
    </location>
</feature>
<keyword evidence="12" id="KW-1185">Reference proteome</keyword>
<dbReference type="InterPro" id="IPR032805">
    <property type="entry name" value="Wax_synthase_dom"/>
</dbReference>
<comment type="pathway">
    <text evidence="2">Secondary metabolite biosynthesis.</text>
</comment>
<feature type="transmembrane region" description="Helical" evidence="9">
    <location>
        <begin position="36"/>
        <end position="54"/>
    </location>
</feature>
<dbReference type="PANTHER" id="PTHR31595:SF57">
    <property type="entry name" value="OS04G0481900 PROTEIN"/>
    <property type="match status" value="1"/>
</dbReference>
<feature type="transmembrane region" description="Helical" evidence="9">
    <location>
        <begin position="124"/>
        <end position="144"/>
    </location>
</feature>
<evidence type="ECO:0000256" key="8">
    <source>
        <dbReference type="ARBA" id="ARBA00023315"/>
    </source>
</evidence>
<evidence type="ECO:0000256" key="6">
    <source>
        <dbReference type="ARBA" id="ARBA00022989"/>
    </source>
</evidence>
<dbReference type="Pfam" id="PF13813">
    <property type="entry name" value="MBOAT_2"/>
    <property type="match status" value="1"/>
</dbReference>
<dbReference type="GO" id="GO:0016020">
    <property type="term" value="C:membrane"/>
    <property type="evidence" value="ECO:0007669"/>
    <property type="project" value="UniProtKB-SubCell"/>
</dbReference>
<keyword evidence="4" id="KW-0808">Transferase</keyword>
<dbReference type="Proteomes" id="UP000663760">
    <property type="component" value="Chromosome 2"/>
</dbReference>
<dbReference type="InterPro" id="IPR017088">
    <property type="entry name" value="Wax_synthase_Magnoliopsida"/>
</dbReference>
<feature type="transmembrane region" description="Helical" evidence="9">
    <location>
        <begin position="265"/>
        <end position="283"/>
    </location>
</feature>
<keyword evidence="8" id="KW-0012">Acyltransferase</keyword>
<evidence type="ECO:0000256" key="1">
    <source>
        <dbReference type="ARBA" id="ARBA00004141"/>
    </source>
</evidence>
<accession>A0A7I8K2Q1</accession>
<evidence type="ECO:0000256" key="3">
    <source>
        <dbReference type="ARBA" id="ARBA00007282"/>
    </source>
</evidence>
<evidence type="ECO:0000259" key="10">
    <source>
        <dbReference type="Pfam" id="PF13813"/>
    </source>
</evidence>
<name>A0A7I8K2Q1_SPIIN</name>
<dbReference type="EMBL" id="LR746265">
    <property type="protein sequence ID" value="CAA7391110.1"/>
    <property type="molecule type" value="Genomic_DNA"/>
</dbReference>
<proteinExistence type="inferred from homology"/>
<comment type="similarity">
    <text evidence="3">Belongs to the wax synthase family.</text>
</comment>
<evidence type="ECO:0000256" key="9">
    <source>
        <dbReference type="SAM" id="Phobius"/>
    </source>
</evidence>
<sequence>MEEVRAFILVWLVAVPAALTYCYSLLSLLRPGKWRLLALLPVVVLFALLPFSFSTVHVRTISAFFFSWLGIFKLLLFAFDRGPLCDAGAAKRLSLPSFFAIASLPIMIRRKPPSSPRSGRGDPVLTLLVFAAKGLALAFIVSLYPQRPRFHRRIVLALYTIHIYLSLDLVLCASAAVGRALLPAGTALESQFAPPYLSSSLQDFWGGRWNLMVSGILRSAVHGPIRARWGPTAGVMASFLVSGLMHEVMFFYLTLQPPTGEVGSFFVLHGFCTVAEVAAKRWWTRRGMTPPHPALVAPLTIGFVVATTWWLFLPQILRSTAEEQIVKEAQAVASLFMEAATRARW</sequence>
<dbReference type="PIRSF" id="PIRSF037006">
    <property type="entry name" value="Wax_synthase"/>
    <property type="match status" value="1"/>
</dbReference>
<keyword evidence="5 9" id="KW-0812">Transmembrane</keyword>
<reference evidence="11" key="1">
    <citation type="submission" date="2020-02" db="EMBL/GenBank/DDBJ databases">
        <authorList>
            <person name="Scholz U."/>
            <person name="Mascher M."/>
            <person name="Fiebig A."/>
        </authorList>
    </citation>
    <scope>NUCLEOTIDE SEQUENCE</scope>
</reference>
<evidence type="ECO:0000313" key="12">
    <source>
        <dbReference type="Proteomes" id="UP000663760"/>
    </source>
</evidence>
<evidence type="ECO:0000256" key="5">
    <source>
        <dbReference type="ARBA" id="ARBA00022692"/>
    </source>
</evidence>
<evidence type="ECO:0000256" key="7">
    <source>
        <dbReference type="ARBA" id="ARBA00023136"/>
    </source>
</evidence>
<dbReference type="InterPro" id="IPR044851">
    <property type="entry name" value="Wax_synthase"/>
</dbReference>
<feature type="transmembrane region" description="Helical" evidence="9">
    <location>
        <begin position="295"/>
        <end position="313"/>
    </location>
</feature>
<feature type="transmembrane region" description="Helical" evidence="9">
    <location>
        <begin position="233"/>
        <end position="253"/>
    </location>
</feature>
<feature type="transmembrane region" description="Helical" evidence="9">
    <location>
        <begin position="60"/>
        <end position="79"/>
    </location>
</feature>
<dbReference type="AlphaFoldDB" id="A0A7I8K2Q1"/>
<evidence type="ECO:0000256" key="4">
    <source>
        <dbReference type="ARBA" id="ARBA00022679"/>
    </source>
</evidence>